<dbReference type="GO" id="GO:0016746">
    <property type="term" value="F:acyltransferase activity"/>
    <property type="evidence" value="ECO:0007669"/>
    <property type="project" value="UniProtKB-KW"/>
</dbReference>
<organism evidence="2 3">
    <name type="scientific">Actinoplanes subglobosus</name>
    <dbReference type="NCBI Taxonomy" id="1547892"/>
    <lineage>
        <taxon>Bacteria</taxon>
        <taxon>Bacillati</taxon>
        <taxon>Actinomycetota</taxon>
        <taxon>Actinomycetes</taxon>
        <taxon>Micromonosporales</taxon>
        <taxon>Micromonosporaceae</taxon>
        <taxon>Actinoplanes</taxon>
    </lineage>
</organism>
<dbReference type="InterPro" id="IPR016181">
    <property type="entry name" value="Acyl_CoA_acyltransferase"/>
</dbReference>
<reference evidence="3" key="1">
    <citation type="journal article" date="2019" name="Int. J. Syst. Evol. Microbiol.">
        <title>The Global Catalogue of Microorganisms (GCM) 10K type strain sequencing project: providing services to taxonomists for standard genome sequencing and annotation.</title>
        <authorList>
            <consortium name="The Broad Institute Genomics Platform"/>
            <consortium name="The Broad Institute Genome Sequencing Center for Infectious Disease"/>
            <person name="Wu L."/>
            <person name="Ma J."/>
        </authorList>
    </citation>
    <scope>NUCLEOTIDE SEQUENCE [LARGE SCALE GENOMIC DNA]</scope>
    <source>
        <strain evidence="3">TBRC 5832</strain>
    </source>
</reference>
<evidence type="ECO:0000313" key="2">
    <source>
        <dbReference type="EMBL" id="MFC4065111.1"/>
    </source>
</evidence>
<comment type="caution">
    <text evidence="2">The sequence shown here is derived from an EMBL/GenBank/DDBJ whole genome shotgun (WGS) entry which is preliminary data.</text>
</comment>
<protein>
    <submittedName>
        <fullName evidence="2">GNAT family N-acetyltransferase</fullName>
        <ecNumber evidence="2">2.3.-.-</ecNumber>
    </submittedName>
</protein>
<gene>
    <name evidence="2" type="ORF">ACFO0C_09220</name>
</gene>
<dbReference type="RefSeq" id="WP_378066143.1">
    <property type="nucleotide sequence ID" value="NZ_JBHSBL010000007.1"/>
</dbReference>
<keyword evidence="3" id="KW-1185">Reference proteome</keyword>
<dbReference type="Gene3D" id="3.40.630.30">
    <property type="match status" value="1"/>
</dbReference>
<name>A0ABV8IPG7_9ACTN</name>
<evidence type="ECO:0000259" key="1">
    <source>
        <dbReference type="PROSITE" id="PS51186"/>
    </source>
</evidence>
<evidence type="ECO:0000313" key="3">
    <source>
        <dbReference type="Proteomes" id="UP001595867"/>
    </source>
</evidence>
<feature type="domain" description="N-acetyltransferase" evidence="1">
    <location>
        <begin position="5"/>
        <end position="163"/>
    </location>
</feature>
<dbReference type="InterPro" id="IPR000182">
    <property type="entry name" value="GNAT_dom"/>
</dbReference>
<dbReference type="EC" id="2.3.-.-" evidence="2"/>
<dbReference type="EMBL" id="JBHSBL010000007">
    <property type="protein sequence ID" value="MFC4065111.1"/>
    <property type="molecule type" value="Genomic_DNA"/>
</dbReference>
<accession>A0ABV8IPG7</accession>
<keyword evidence="2" id="KW-0808">Transferase</keyword>
<dbReference type="SUPFAM" id="SSF55729">
    <property type="entry name" value="Acyl-CoA N-acyltransferases (Nat)"/>
    <property type="match status" value="1"/>
</dbReference>
<sequence>MSEAARLRPIEDHDWPAITTLEAHTYSGKGLAEGPETLRTRANPDTSFVLDTGGGLGGYLLALPYPDGSFPDLTRPEAGACRSGNLHLHDLVIAPGLRARGWGRLLVRHLTAIARPQRYERISLVSVGATEGFWAACGFRPHPQVALPGSYGPAAVYMSSEIG</sequence>
<dbReference type="PROSITE" id="PS51186">
    <property type="entry name" value="GNAT"/>
    <property type="match status" value="1"/>
</dbReference>
<dbReference type="Pfam" id="PF00583">
    <property type="entry name" value="Acetyltransf_1"/>
    <property type="match status" value="1"/>
</dbReference>
<proteinExistence type="predicted"/>
<keyword evidence="2" id="KW-0012">Acyltransferase</keyword>
<dbReference type="Proteomes" id="UP001595867">
    <property type="component" value="Unassembled WGS sequence"/>
</dbReference>